<dbReference type="InterPro" id="IPR036397">
    <property type="entry name" value="RNaseH_sf"/>
</dbReference>
<dbReference type="Gene3D" id="3.30.420.10">
    <property type="entry name" value="Ribonuclease H-like superfamily/Ribonuclease H"/>
    <property type="match status" value="2"/>
</dbReference>
<dbReference type="HOGENOM" id="CLU_630490_0_0_1"/>
<evidence type="ECO:0000313" key="1">
    <source>
        <dbReference type="EMBL" id="ENN80012.1"/>
    </source>
</evidence>
<protein>
    <submittedName>
        <fullName evidence="1">Uncharacterized protein</fullName>
    </submittedName>
</protein>
<dbReference type="PANTHER" id="PTHR47326:SF1">
    <property type="entry name" value="HTH PSQ-TYPE DOMAIN-CONTAINING PROTEIN"/>
    <property type="match status" value="1"/>
</dbReference>
<dbReference type="GO" id="GO:0003676">
    <property type="term" value="F:nucleic acid binding"/>
    <property type="evidence" value="ECO:0007669"/>
    <property type="project" value="InterPro"/>
</dbReference>
<dbReference type="AlphaFoldDB" id="N6UMS5"/>
<feature type="non-terminal residue" evidence="1">
    <location>
        <position position="1"/>
    </location>
</feature>
<gene>
    <name evidence="1" type="ORF">YQE_03553</name>
</gene>
<proteinExistence type="predicted"/>
<dbReference type="PANTHER" id="PTHR47326">
    <property type="entry name" value="TRANSPOSABLE ELEMENT TC3 TRANSPOSASE-LIKE PROTEIN"/>
    <property type="match status" value="1"/>
</dbReference>
<dbReference type="EMBL" id="KB740608">
    <property type="protein sequence ID" value="ENN80012.1"/>
    <property type="molecule type" value="Genomic_DNA"/>
</dbReference>
<reference evidence="1" key="1">
    <citation type="journal article" date="2013" name="Genome Biol.">
        <title>Draft genome of the mountain pine beetle, Dendroctonus ponderosae Hopkins, a major forest pest.</title>
        <authorList>
            <person name="Keeling C.I."/>
            <person name="Yuen M.M."/>
            <person name="Liao N.Y."/>
            <person name="Docking T.R."/>
            <person name="Chan S.K."/>
            <person name="Taylor G.A."/>
            <person name="Palmquist D.L."/>
            <person name="Jackman S.D."/>
            <person name="Nguyen A."/>
            <person name="Li M."/>
            <person name="Henderson H."/>
            <person name="Janes J.K."/>
            <person name="Zhao Y."/>
            <person name="Pandoh P."/>
            <person name="Moore R."/>
            <person name="Sperling F.A."/>
            <person name="Huber D.P."/>
            <person name="Birol I."/>
            <person name="Jones S.J."/>
            <person name="Bohlmann J."/>
        </authorList>
    </citation>
    <scope>NUCLEOTIDE SEQUENCE</scope>
</reference>
<accession>N6UMS5</accession>
<sequence>MYVMCERVLFLLHLCHITGYPIPGYEIEDLLFWNMDRLTVEERVKMIKCYYKNGDSAVLYERLGVYEQITVDIIDPQSQLFGTQWTNLKTGLVADLVRPVHHRNIHSADNVALVAQRVEENPNSSIPRRAQHFGLSYGFLVRIVQLDLKLQPEIEEYDLEDMWLQQDGATSYITLAVRALLQDKFPPARSCDFTALDFFLWGYAKDHFYSNNPQTLEQLKADIREVMTKILPIICPKVVENYLKMIEACRRSRGGHLIGPSTTTTAILGSEKILEAEEACPHIIIWRHLKFIRGNFRTKVNTLGRPKISTPDQEKGVLVRVGENPEISTRRLETATGLSKSSVHRIFQQENFHPCHFTPVKNLLEDDFARAVRYYLNQHCTNRWIGRGSSWAWPARSPDFNPLDFCVWGYLKSLVYDQTVGTRDKLINKIMNAAG</sequence>
<name>N6UMS5_DENPD</name>
<organism evidence="1">
    <name type="scientific">Dendroctonus ponderosae</name>
    <name type="common">Mountain pine beetle</name>
    <dbReference type="NCBI Taxonomy" id="77166"/>
    <lineage>
        <taxon>Eukaryota</taxon>
        <taxon>Metazoa</taxon>
        <taxon>Ecdysozoa</taxon>
        <taxon>Arthropoda</taxon>
        <taxon>Hexapoda</taxon>
        <taxon>Insecta</taxon>
        <taxon>Pterygota</taxon>
        <taxon>Neoptera</taxon>
        <taxon>Endopterygota</taxon>
        <taxon>Coleoptera</taxon>
        <taxon>Polyphaga</taxon>
        <taxon>Cucujiformia</taxon>
        <taxon>Curculionidae</taxon>
        <taxon>Scolytinae</taxon>
        <taxon>Dendroctonus</taxon>
    </lineage>
</organism>